<keyword evidence="1" id="KW-0732">Signal</keyword>
<evidence type="ECO:0000256" key="1">
    <source>
        <dbReference type="SAM" id="SignalP"/>
    </source>
</evidence>
<accession>A0ABQ8FR57</accession>
<proteinExistence type="predicted"/>
<protein>
    <recommendedName>
        <fullName evidence="4">Cyanovirin-N domain-containing protein</fullName>
    </recommendedName>
</protein>
<evidence type="ECO:0008006" key="4">
    <source>
        <dbReference type="Google" id="ProtNLM"/>
    </source>
</evidence>
<evidence type="ECO:0000313" key="3">
    <source>
        <dbReference type="Proteomes" id="UP000774617"/>
    </source>
</evidence>
<dbReference type="EMBL" id="JAGTJR010000078">
    <property type="protein sequence ID" value="KAH7015950.1"/>
    <property type="molecule type" value="Genomic_DNA"/>
</dbReference>
<reference evidence="2 3" key="1">
    <citation type="journal article" date="2021" name="Nat. Commun.">
        <title>Genetic determinants of endophytism in the Arabidopsis root mycobiome.</title>
        <authorList>
            <person name="Mesny F."/>
            <person name="Miyauchi S."/>
            <person name="Thiergart T."/>
            <person name="Pickel B."/>
            <person name="Atanasova L."/>
            <person name="Karlsson M."/>
            <person name="Huettel B."/>
            <person name="Barry K.W."/>
            <person name="Haridas S."/>
            <person name="Chen C."/>
            <person name="Bauer D."/>
            <person name="Andreopoulos W."/>
            <person name="Pangilinan J."/>
            <person name="LaButti K."/>
            <person name="Riley R."/>
            <person name="Lipzen A."/>
            <person name="Clum A."/>
            <person name="Drula E."/>
            <person name="Henrissat B."/>
            <person name="Kohler A."/>
            <person name="Grigoriev I.V."/>
            <person name="Martin F.M."/>
            <person name="Hacquard S."/>
        </authorList>
    </citation>
    <scope>NUCLEOTIDE SEQUENCE [LARGE SCALE GENOMIC DNA]</scope>
    <source>
        <strain evidence="2 3">MPI-SDFR-AT-0080</strain>
    </source>
</reference>
<name>A0ABQ8FR57_9PEZI</name>
<evidence type="ECO:0000313" key="2">
    <source>
        <dbReference type="EMBL" id="KAH7015950.1"/>
    </source>
</evidence>
<comment type="caution">
    <text evidence="2">The sequence shown here is derived from an EMBL/GenBank/DDBJ whole genome shotgun (WGS) entry which is preliminary data.</text>
</comment>
<sequence length="109" mass="11777">MRLSLAITSLVLACAPAFAVAKVKDCAFFYSMPASRDLSSDYTWLLQACKGIGGSMHDSEWNVLSRGDNNFCGICRRARGSTKDHDYTPDTLGKVSLRCGSYGPGRCSA</sequence>
<dbReference type="Proteomes" id="UP000774617">
    <property type="component" value="Unassembled WGS sequence"/>
</dbReference>
<keyword evidence="3" id="KW-1185">Reference proteome</keyword>
<gene>
    <name evidence="2" type="ORF">B0J12DRAFT_705761</name>
</gene>
<feature type="chain" id="PRO_5046969651" description="Cyanovirin-N domain-containing protein" evidence="1">
    <location>
        <begin position="22"/>
        <end position="109"/>
    </location>
</feature>
<organism evidence="2 3">
    <name type="scientific">Macrophomina phaseolina</name>
    <dbReference type="NCBI Taxonomy" id="35725"/>
    <lineage>
        <taxon>Eukaryota</taxon>
        <taxon>Fungi</taxon>
        <taxon>Dikarya</taxon>
        <taxon>Ascomycota</taxon>
        <taxon>Pezizomycotina</taxon>
        <taxon>Dothideomycetes</taxon>
        <taxon>Dothideomycetes incertae sedis</taxon>
        <taxon>Botryosphaeriales</taxon>
        <taxon>Botryosphaeriaceae</taxon>
        <taxon>Macrophomina</taxon>
    </lineage>
</organism>
<feature type="signal peptide" evidence="1">
    <location>
        <begin position="1"/>
        <end position="21"/>
    </location>
</feature>